<dbReference type="RefSeq" id="WP_038352058.1">
    <property type="nucleotide sequence ID" value="NZ_CP019962.1"/>
</dbReference>
<evidence type="ECO:0008006" key="4">
    <source>
        <dbReference type="Google" id="ProtNLM"/>
    </source>
</evidence>
<dbReference type="KEGG" id="elim:B2M23_05530"/>
<dbReference type="EMBL" id="CP019962">
    <property type="protein sequence ID" value="ARD65036.1"/>
    <property type="molecule type" value="Genomic_DNA"/>
</dbReference>
<organism evidence="2 3">
    <name type="scientific">Eubacterium limosum</name>
    <dbReference type="NCBI Taxonomy" id="1736"/>
    <lineage>
        <taxon>Bacteria</taxon>
        <taxon>Bacillati</taxon>
        <taxon>Bacillota</taxon>
        <taxon>Clostridia</taxon>
        <taxon>Eubacteriales</taxon>
        <taxon>Eubacteriaceae</taxon>
        <taxon>Eubacterium</taxon>
    </lineage>
</organism>
<gene>
    <name evidence="2" type="ORF">B2M23_05530</name>
</gene>
<dbReference type="InterPro" id="IPR004445">
    <property type="entry name" value="GltS"/>
</dbReference>
<evidence type="ECO:0000313" key="2">
    <source>
        <dbReference type="EMBL" id="ARD65036.1"/>
    </source>
</evidence>
<keyword evidence="1" id="KW-0812">Transmembrane</keyword>
<dbReference type="PANTHER" id="PTHR36178:SF1">
    <property type="entry name" value="SODIUM_GLUTAMATE SYMPORTER"/>
    <property type="match status" value="1"/>
</dbReference>
<feature type="transmembrane region" description="Helical" evidence="1">
    <location>
        <begin position="104"/>
        <end position="126"/>
    </location>
</feature>
<reference evidence="3" key="1">
    <citation type="journal article" date="2017" name="Sci. Rep.">
        <title>Determination of the Genome and Primary Transcriptome of Syngas Fermenting Eubacterium limosum ATCC 8486.</title>
        <authorList>
            <person name="Song Y."/>
            <person name="Shin J."/>
            <person name="Jeong Y."/>
            <person name="Jin S."/>
            <person name="Lee J.K."/>
            <person name="Kim D.R."/>
            <person name="Kim S.C."/>
            <person name="Cho S."/>
            <person name="Cho B.K."/>
        </authorList>
    </citation>
    <scope>NUCLEOTIDE SEQUENCE [LARGE SCALE GENOMIC DNA]</scope>
    <source>
        <strain evidence="3">ATCC 8486</strain>
    </source>
</reference>
<dbReference type="AlphaFoldDB" id="A0AAC9W2E2"/>
<evidence type="ECO:0000256" key="1">
    <source>
        <dbReference type="SAM" id="Phobius"/>
    </source>
</evidence>
<feature type="transmembrane region" description="Helical" evidence="1">
    <location>
        <begin position="37"/>
        <end position="60"/>
    </location>
</feature>
<dbReference type="Proteomes" id="UP000192391">
    <property type="component" value="Chromosome"/>
</dbReference>
<dbReference type="GO" id="GO:0016020">
    <property type="term" value="C:membrane"/>
    <property type="evidence" value="ECO:0007669"/>
    <property type="project" value="InterPro"/>
</dbReference>
<sequence>MEYSVTSLITDIALASLLIFTGQILRAKIKIIQKLFLPAPLIAGFLGLLLGPEGLAVLPFSSALSNYPYTLIIVLFGSLFIGRQSNGGLKKMITSVEDTFLLNMAAETGQFGFALVIGTSVFALLFPDLHSAFALMMPAGFAGGHGYAASIGGTLQDIAGWEEAITIGQTFATIGLILGVLIGIAAINYAIKKGYTQYITNMSGLPESMRTGFFNAAEQKTLGRETTCSISLETLTWHLALILMTAGGAYLIDYLYGLLNLNFSLPMVCLSMFCGVFINWFLKLVRLDKSIDRNTISRVGSSITDYLVFFGIASIRISVVSEYLLPIIIMSLLGVAYCLFYVFVICKKLYTDNWFERGIFIFGWNMGVVAIGIILLRIVDPDMKSGTLEDYGFAYVLISIIELAMITFIPVFAAYHHGFLTGCVLLIFFAFLLISAQRIKKRNQRSLY</sequence>
<feature type="transmembrane region" description="Helical" evidence="1">
    <location>
        <begin position="419"/>
        <end position="439"/>
    </location>
</feature>
<protein>
    <recommendedName>
        <fullName evidence="4">Glutamate:Na+ symporter, ESS family</fullName>
    </recommendedName>
</protein>
<evidence type="ECO:0000313" key="3">
    <source>
        <dbReference type="Proteomes" id="UP000192391"/>
    </source>
</evidence>
<feature type="transmembrane region" description="Helical" evidence="1">
    <location>
        <begin position="263"/>
        <end position="282"/>
    </location>
</feature>
<feature type="transmembrane region" description="Helical" evidence="1">
    <location>
        <begin position="239"/>
        <end position="257"/>
    </location>
</feature>
<name>A0AAC9W2E2_EUBLI</name>
<dbReference type="Pfam" id="PF03616">
    <property type="entry name" value="Glt_symporter"/>
    <property type="match status" value="1"/>
</dbReference>
<dbReference type="PANTHER" id="PTHR36178">
    <property type="entry name" value="SLR0625 PROTEIN"/>
    <property type="match status" value="1"/>
</dbReference>
<feature type="transmembrane region" description="Helical" evidence="1">
    <location>
        <begin position="66"/>
        <end position="83"/>
    </location>
</feature>
<feature type="transmembrane region" description="Helical" evidence="1">
    <location>
        <begin position="327"/>
        <end position="346"/>
    </location>
</feature>
<dbReference type="GO" id="GO:0015501">
    <property type="term" value="F:glutamate:sodium symporter activity"/>
    <property type="evidence" value="ECO:0007669"/>
    <property type="project" value="InterPro"/>
</dbReference>
<proteinExistence type="predicted"/>
<dbReference type="GO" id="GO:0015813">
    <property type="term" value="P:L-glutamate transmembrane transport"/>
    <property type="evidence" value="ECO:0007669"/>
    <property type="project" value="InterPro"/>
</dbReference>
<feature type="transmembrane region" description="Helical" evidence="1">
    <location>
        <begin position="6"/>
        <end position="25"/>
    </location>
</feature>
<keyword evidence="1" id="KW-0472">Membrane</keyword>
<feature type="transmembrane region" description="Helical" evidence="1">
    <location>
        <begin position="391"/>
        <end position="412"/>
    </location>
</feature>
<feature type="transmembrane region" description="Helical" evidence="1">
    <location>
        <begin position="171"/>
        <end position="191"/>
    </location>
</feature>
<accession>A0AAC9W2E2</accession>
<feature type="transmembrane region" description="Helical" evidence="1">
    <location>
        <begin position="358"/>
        <end position="379"/>
    </location>
</feature>
<keyword evidence="1" id="KW-1133">Transmembrane helix</keyword>